<dbReference type="AlphaFoldDB" id="A0ABD2A6Q0"/>
<proteinExistence type="predicted"/>
<reference evidence="1 2" key="1">
    <citation type="journal article" date="2024" name="Ann. Entomol. Soc. Am.">
        <title>Genomic analyses of the southern and eastern yellowjacket wasps (Hymenoptera: Vespidae) reveal evolutionary signatures of social life.</title>
        <authorList>
            <person name="Catto M.A."/>
            <person name="Caine P.B."/>
            <person name="Orr S.E."/>
            <person name="Hunt B.G."/>
            <person name="Goodisman M.A.D."/>
        </authorList>
    </citation>
    <scope>NUCLEOTIDE SEQUENCE [LARGE SCALE GENOMIC DNA]</scope>
    <source>
        <strain evidence="1">233</strain>
        <tissue evidence="1">Head and thorax</tissue>
    </source>
</reference>
<evidence type="ECO:0000313" key="2">
    <source>
        <dbReference type="Proteomes" id="UP001607302"/>
    </source>
</evidence>
<gene>
    <name evidence="1" type="ORF">V1478_015178</name>
</gene>
<keyword evidence="2" id="KW-1185">Reference proteome</keyword>
<dbReference type="Proteomes" id="UP001607302">
    <property type="component" value="Unassembled WGS sequence"/>
</dbReference>
<comment type="caution">
    <text evidence="1">The sequence shown here is derived from an EMBL/GenBank/DDBJ whole genome shotgun (WGS) entry which is preliminary data.</text>
</comment>
<accession>A0ABD2A6Q0</accession>
<sequence length="59" mass="6785">MFTKLVFITLRKTRTEEFDSNISQYSTQARAQKCISVSQITSEIALECFRVLSATKVKH</sequence>
<evidence type="ECO:0000313" key="1">
    <source>
        <dbReference type="EMBL" id="KAL2715480.1"/>
    </source>
</evidence>
<organism evidence="1 2">
    <name type="scientific">Vespula squamosa</name>
    <name type="common">Southern yellow jacket</name>
    <name type="synonym">Wasp</name>
    <dbReference type="NCBI Taxonomy" id="30214"/>
    <lineage>
        <taxon>Eukaryota</taxon>
        <taxon>Metazoa</taxon>
        <taxon>Ecdysozoa</taxon>
        <taxon>Arthropoda</taxon>
        <taxon>Hexapoda</taxon>
        <taxon>Insecta</taxon>
        <taxon>Pterygota</taxon>
        <taxon>Neoptera</taxon>
        <taxon>Endopterygota</taxon>
        <taxon>Hymenoptera</taxon>
        <taxon>Apocrita</taxon>
        <taxon>Aculeata</taxon>
        <taxon>Vespoidea</taxon>
        <taxon>Vespidae</taxon>
        <taxon>Vespinae</taxon>
        <taxon>Vespula</taxon>
    </lineage>
</organism>
<dbReference type="EMBL" id="JAUDFV010000155">
    <property type="protein sequence ID" value="KAL2715480.1"/>
    <property type="molecule type" value="Genomic_DNA"/>
</dbReference>
<name>A0ABD2A6Q0_VESSQ</name>
<protein>
    <submittedName>
        <fullName evidence="1">Uncharacterized protein</fullName>
    </submittedName>
</protein>